<keyword evidence="7 12" id="KW-0472">Membrane</keyword>
<evidence type="ECO:0000313" key="16">
    <source>
        <dbReference type="Proteomes" id="UP000678393"/>
    </source>
</evidence>
<gene>
    <name evidence="15" type="ORF">CUNI_LOCUS10030</name>
</gene>
<dbReference type="GO" id="GO:0050906">
    <property type="term" value="P:detection of stimulus involved in sensory perception"/>
    <property type="evidence" value="ECO:0007669"/>
    <property type="project" value="UniProtKB-ARBA"/>
</dbReference>
<evidence type="ECO:0000256" key="8">
    <source>
        <dbReference type="ARBA" id="ARBA00023170"/>
    </source>
</evidence>
<accession>A0A8S3ZBX4</accession>
<dbReference type="SMART" id="SM00918">
    <property type="entry name" value="Lig_chan-Glu_bd"/>
    <property type="match status" value="1"/>
</dbReference>
<evidence type="ECO:0000259" key="14">
    <source>
        <dbReference type="SMART" id="SM00918"/>
    </source>
</evidence>
<protein>
    <submittedName>
        <fullName evidence="15">Uncharacterized protein</fullName>
    </submittedName>
</protein>
<evidence type="ECO:0000256" key="4">
    <source>
        <dbReference type="ARBA" id="ARBA00022692"/>
    </source>
</evidence>
<keyword evidence="16" id="KW-1185">Reference proteome</keyword>
<keyword evidence="6" id="KW-0406">Ion transport</keyword>
<evidence type="ECO:0000256" key="11">
    <source>
        <dbReference type="ARBA" id="ARBA00023303"/>
    </source>
</evidence>
<keyword evidence="11" id="KW-0407">Ion channel</keyword>
<keyword evidence="3" id="KW-1003">Cell membrane</keyword>
<name>A0A8S3ZBX4_9EUPU</name>
<sequence>MVNNTQDVVLRGSNDVFPNTLFALNNRTLKISTVQWYPFVTLSANGYEGLCMDMLKLMETVMNFTAEIIEPKDGEWGKPLRNDSTLFTGLVGQLQRQEVDMVVAPLAMDGERDNVIDFAYPFFTDYTTVVFKRQDPNSSKWLTLIRPFKWQVHLTIWISMISVAILITILERRNPYYQANSQKSAFDNFIDSICYLFGSLLTQGGEELPTSTTGLTLVSFWLMFSVIVASTYSGNLIAFLTVNLDTLPFDSLQSMLDQNGYKYGTVGTIAHKTRLGTSHDPVKQRIWEQIKSFNKSDPSVLSPRVDYHRDKVSKGDYAFFGDKSRIDIWANKDCELRTIKEKFFPVQYAVGLVKNSSYRTLVSRA</sequence>
<keyword evidence="8" id="KW-0675">Receptor</keyword>
<dbReference type="SMART" id="SM00079">
    <property type="entry name" value="PBPe"/>
    <property type="match status" value="1"/>
</dbReference>
<dbReference type="GO" id="GO:0015276">
    <property type="term" value="F:ligand-gated monoatomic ion channel activity"/>
    <property type="evidence" value="ECO:0007669"/>
    <property type="project" value="InterPro"/>
</dbReference>
<evidence type="ECO:0000256" key="10">
    <source>
        <dbReference type="ARBA" id="ARBA00023286"/>
    </source>
</evidence>
<dbReference type="GO" id="GO:0005886">
    <property type="term" value="C:plasma membrane"/>
    <property type="evidence" value="ECO:0007669"/>
    <property type="project" value="UniProtKB-SubCell"/>
</dbReference>
<dbReference type="OrthoDB" id="9997229at2759"/>
<comment type="subcellular location">
    <subcellularLocation>
        <location evidence="1">Cell membrane</location>
        <topology evidence="1">Multi-pass membrane protein</topology>
    </subcellularLocation>
</comment>
<evidence type="ECO:0000256" key="5">
    <source>
        <dbReference type="ARBA" id="ARBA00022989"/>
    </source>
</evidence>
<dbReference type="InterPro" id="IPR019594">
    <property type="entry name" value="Glu/Gly-bd"/>
</dbReference>
<feature type="domain" description="Ionotropic glutamate receptor C-terminal" evidence="13">
    <location>
        <begin position="28"/>
        <end position="365"/>
    </location>
</feature>
<keyword evidence="2" id="KW-0813">Transport</keyword>
<feature type="transmembrane region" description="Helical" evidence="12">
    <location>
        <begin position="218"/>
        <end position="242"/>
    </location>
</feature>
<proteinExistence type="predicted"/>
<dbReference type="InterPro" id="IPR052192">
    <property type="entry name" value="Insect_Ionotropic_Sensory_Rcpt"/>
</dbReference>
<evidence type="ECO:0000256" key="12">
    <source>
        <dbReference type="SAM" id="Phobius"/>
    </source>
</evidence>
<keyword evidence="9" id="KW-0325">Glycoprotein</keyword>
<organism evidence="15 16">
    <name type="scientific">Candidula unifasciata</name>
    <dbReference type="NCBI Taxonomy" id="100452"/>
    <lineage>
        <taxon>Eukaryota</taxon>
        <taxon>Metazoa</taxon>
        <taxon>Spiralia</taxon>
        <taxon>Lophotrochozoa</taxon>
        <taxon>Mollusca</taxon>
        <taxon>Gastropoda</taxon>
        <taxon>Heterobranchia</taxon>
        <taxon>Euthyneura</taxon>
        <taxon>Panpulmonata</taxon>
        <taxon>Eupulmonata</taxon>
        <taxon>Stylommatophora</taxon>
        <taxon>Helicina</taxon>
        <taxon>Helicoidea</taxon>
        <taxon>Geomitridae</taxon>
        <taxon>Candidula</taxon>
    </lineage>
</organism>
<evidence type="ECO:0000256" key="9">
    <source>
        <dbReference type="ARBA" id="ARBA00023180"/>
    </source>
</evidence>
<evidence type="ECO:0000256" key="6">
    <source>
        <dbReference type="ARBA" id="ARBA00023065"/>
    </source>
</evidence>
<evidence type="ECO:0000256" key="3">
    <source>
        <dbReference type="ARBA" id="ARBA00022475"/>
    </source>
</evidence>
<keyword evidence="5 12" id="KW-1133">Transmembrane helix</keyword>
<dbReference type="Pfam" id="PF00060">
    <property type="entry name" value="Lig_chan"/>
    <property type="match status" value="1"/>
</dbReference>
<evidence type="ECO:0000256" key="1">
    <source>
        <dbReference type="ARBA" id="ARBA00004651"/>
    </source>
</evidence>
<dbReference type="AlphaFoldDB" id="A0A8S3ZBX4"/>
<reference evidence="15" key="1">
    <citation type="submission" date="2021-04" db="EMBL/GenBank/DDBJ databases">
        <authorList>
            <consortium name="Molecular Ecology Group"/>
        </authorList>
    </citation>
    <scope>NUCLEOTIDE SEQUENCE</scope>
</reference>
<dbReference type="Gene3D" id="3.40.190.10">
    <property type="entry name" value="Periplasmic binding protein-like II"/>
    <property type="match status" value="1"/>
</dbReference>
<evidence type="ECO:0000256" key="7">
    <source>
        <dbReference type="ARBA" id="ARBA00023136"/>
    </source>
</evidence>
<dbReference type="SUPFAM" id="SSF53850">
    <property type="entry name" value="Periplasmic binding protein-like II"/>
    <property type="match status" value="1"/>
</dbReference>
<dbReference type="Pfam" id="PF10613">
    <property type="entry name" value="Lig_chan-Glu_bd"/>
    <property type="match status" value="1"/>
</dbReference>
<dbReference type="Proteomes" id="UP000678393">
    <property type="component" value="Unassembled WGS sequence"/>
</dbReference>
<evidence type="ECO:0000256" key="2">
    <source>
        <dbReference type="ARBA" id="ARBA00022448"/>
    </source>
</evidence>
<dbReference type="PANTHER" id="PTHR42643:SF24">
    <property type="entry name" value="IONOTROPIC RECEPTOR 60A"/>
    <property type="match status" value="1"/>
</dbReference>
<keyword evidence="10" id="KW-1071">Ligand-gated ion channel</keyword>
<keyword evidence="4 12" id="KW-0812">Transmembrane</keyword>
<dbReference type="SUPFAM" id="SSF81324">
    <property type="entry name" value="Voltage-gated potassium channels"/>
    <property type="match status" value="1"/>
</dbReference>
<dbReference type="InterPro" id="IPR001320">
    <property type="entry name" value="Iontro_rcpt_C"/>
</dbReference>
<evidence type="ECO:0000259" key="13">
    <source>
        <dbReference type="SMART" id="SM00079"/>
    </source>
</evidence>
<comment type="caution">
    <text evidence="15">The sequence shown here is derived from an EMBL/GenBank/DDBJ whole genome shotgun (WGS) entry which is preliminary data.</text>
</comment>
<evidence type="ECO:0000313" key="15">
    <source>
        <dbReference type="EMBL" id="CAG5124472.1"/>
    </source>
</evidence>
<feature type="transmembrane region" description="Helical" evidence="12">
    <location>
        <begin position="150"/>
        <end position="170"/>
    </location>
</feature>
<dbReference type="Gene3D" id="1.10.287.70">
    <property type="match status" value="1"/>
</dbReference>
<dbReference type="PANTHER" id="PTHR42643">
    <property type="entry name" value="IONOTROPIC RECEPTOR 20A-RELATED"/>
    <property type="match status" value="1"/>
</dbReference>
<dbReference type="EMBL" id="CAJHNH020001779">
    <property type="protein sequence ID" value="CAG5124472.1"/>
    <property type="molecule type" value="Genomic_DNA"/>
</dbReference>
<feature type="non-terminal residue" evidence="15">
    <location>
        <position position="365"/>
    </location>
</feature>
<feature type="domain" description="Ionotropic glutamate receptor L-glutamate and glycine-binding" evidence="14">
    <location>
        <begin position="38"/>
        <end position="96"/>
    </location>
</feature>